<feature type="compositionally biased region" description="Polar residues" evidence="5">
    <location>
        <begin position="160"/>
        <end position="175"/>
    </location>
</feature>
<dbReference type="PANTHER" id="PTHR23138:SF141">
    <property type="entry name" value="NUCLEAR PORE COMPLEX PROTEIN NUP50"/>
    <property type="match status" value="1"/>
</dbReference>
<dbReference type="GO" id="GO:0051028">
    <property type="term" value="P:mRNA transport"/>
    <property type="evidence" value="ECO:0007669"/>
    <property type="project" value="UniProtKB-KW"/>
</dbReference>
<evidence type="ECO:0008006" key="8">
    <source>
        <dbReference type="Google" id="ProtNLM"/>
    </source>
</evidence>
<comment type="subcellular location">
    <subcellularLocation>
        <location evidence="1">Nucleus</location>
        <location evidence="1">Nuclear pore complex</location>
    </subcellularLocation>
</comment>
<dbReference type="SUPFAM" id="SSF50729">
    <property type="entry name" value="PH domain-like"/>
    <property type="match status" value="1"/>
</dbReference>
<keyword evidence="3" id="KW-0811">Translocation</keyword>
<dbReference type="PANTHER" id="PTHR23138">
    <property type="entry name" value="RAN BINDING PROTEIN"/>
    <property type="match status" value="1"/>
</dbReference>
<evidence type="ECO:0000256" key="1">
    <source>
        <dbReference type="ARBA" id="ARBA00004567"/>
    </source>
</evidence>
<dbReference type="GO" id="GO:0015031">
    <property type="term" value="P:protein transport"/>
    <property type="evidence" value="ECO:0007669"/>
    <property type="project" value="UniProtKB-KW"/>
</dbReference>
<reference evidence="6 7" key="1">
    <citation type="journal article" date="2019" name="Nat. Plants">
        <title>Stout camphor tree genome fills gaps in understanding of flowering plant genome evolution.</title>
        <authorList>
            <person name="Chaw S.M."/>
            <person name="Liu Y.C."/>
            <person name="Wu Y.W."/>
            <person name="Wang H.Y."/>
            <person name="Lin C.I."/>
            <person name="Wu C.S."/>
            <person name="Ke H.M."/>
            <person name="Chang L.Y."/>
            <person name="Hsu C.Y."/>
            <person name="Yang H.T."/>
            <person name="Sudianto E."/>
            <person name="Hsu M.H."/>
            <person name="Wu K.P."/>
            <person name="Wang L.N."/>
            <person name="Leebens-Mack J.H."/>
            <person name="Tsai I.J."/>
        </authorList>
    </citation>
    <scope>NUCLEOTIDE SEQUENCE [LARGE SCALE GENOMIC DNA]</scope>
    <source>
        <strain evidence="7">cv. Chaw 1501</strain>
        <tissue evidence="6">Young leaves</tissue>
    </source>
</reference>
<protein>
    <recommendedName>
        <fullName evidence="8">RanBD1 domain-containing protein</fullName>
    </recommendedName>
</protein>
<evidence type="ECO:0000256" key="2">
    <source>
        <dbReference type="ARBA" id="ARBA00022816"/>
    </source>
</evidence>
<feature type="region of interest" description="Disordered" evidence="5">
    <location>
        <begin position="1"/>
        <end position="54"/>
    </location>
</feature>
<keyword evidence="4" id="KW-0539">Nucleus</keyword>
<dbReference type="GO" id="GO:0005643">
    <property type="term" value="C:nuclear pore"/>
    <property type="evidence" value="ECO:0007669"/>
    <property type="project" value="UniProtKB-SubCell"/>
</dbReference>
<comment type="caution">
    <text evidence="6">The sequence shown here is derived from an EMBL/GenBank/DDBJ whole genome shotgun (WGS) entry which is preliminary data.</text>
</comment>
<evidence type="ECO:0000313" key="6">
    <source>
        <dbReference type="EMBL" id="RWR87590.1"/>
    </source>
</evidence>
<dbReference type="OrthoDB" id="185618at2759"/>
<dbReference type="EMBL" id="QPKB01000006">
    <property type="protein sequence ID" value="RWR87590.1"/>
    <property type="molecule type" value="Genomic_DNA"/>
</dbReference>
<gene>
    <name evidence="6" type="ORF">CKAN_01654100</name>
</gene>
<proteinExistence type="predicted"/>
<evidence type="ECO:0000313" key="7">
    <source>
        <dbReference type="Proteomes" id="UP000283530"/>
    </source>
</evidence>
<evidence type="ECO:0000256" key="3">
    <source>
        <dbReference type="ARBA" id="ARBA00023010"/>
    </source>
</evidence>
<keyword evidence="2" id="KW-0813">Transport</keyword>
<evidence type="ECO:0000256" key="5">
    <source>
        <dbReference type="SAM" id="MobiDB-lite"/>
    </source>
</evidence>
<organism evidence="6 7">
    <name type="scientific">Cinnamomum micranthum f. kanehirae</name>
    <dbReference type="NCBI Taxonomy" id="337451"/>
    <lineage>
        <taxon>Eukaryota</taxon>
        <taxon>Viridiplantae</taxon>
        <taxon>Streptophyta</taxon>
        <taxon>Embryophyta</taxon>
        <taxon>Tracheophyta</taxon>
        <taxon>Spermatophyta</taxon>
        <taxon>Magnoliopsida</taxon>
        <taxon>Magnoliidae</taxon>
        <taxon>Laurales</taxon>
        <taxon>Lauraceae</taxon>
        <taxon>Cinnamomum</taxon>
    </lineage>
</organism>
<keyword evidence="2" id="KW-0509">mRNA transport</keyword>
<dbReference type="AlphaFoldDB" id="A0A3S3QMM8"/>
<keyword evidence="4" id="KW-0906">Nuclear pore complex</keyword>
<sequence length="335" mass="36499">MKRSAQSIPDSNESSVGSKRVMSRPLFDIHRAESSSHQHQHLAGAPTLDPRRAETSRQHVRALNTQFTSWVQSQLQNHPDELWEDGVQDYLKHASNILENYKDVVDWLKANAAKAESVPLTAPSAEKTPLTEAKANEINSQLNAKSGFARDGSTPSVANSWSFNLLPRGSQSATPFKQDASDDPDGENDLEKPSSPSVKKTEEQGVLVVHEVKCKVYVKPENPADGAWKDMGMGQLSVKCREGASKATKESKPTVVVRNDVGKLLLNALLYPGIKMNIQKNTITTIFHTLAAGQVGGNDSGKDAVAAARTYLLRMKTADETSKLAEAIKEYAPTA</sequence>
<dbReference type="Proteomes" id="UP000283530">
    <property type="component" value="Unassembled WGS sequence"/>
</dbReference>
<dbReference type="InterPro" id="IPR011993">
    <property type="entry name" value="PH-like_dom_sf"/>
</dbReference>
<feature type="compositionally biased region" description="Polar residues" evidence="5">
    <location>
        <begin position="1"/>
        <end position="17"/>
    </location>
</feature>
<keyword evidence="4" id="KW-0653">Protein transport</keyword>
<feature type="region of interest" description="Disordered" evidence="5">
    <location>
        <begin position="160"/>
        <end position="203"/>
    </location>
</feature>
<dbReference type="Gene3D" id="2.30.29.30">
    <property type="entry name" value="Pleckstrin-homology domain (PH domain)/Phosphotyrosine-binding domain (PTB)"/>
    <property type="match status" value="1"/>
</dbReference>
<keyword evidence="7" id="KW-1185">Reference proteome</keyword>
<name>A0A3S3QMM8_9MAGN</name>
<evidence type="ECO:0000256" key="4">
    <source>
        <dbReference type="ARBA" id="ARBA00023132"/>
    </source>
</evidence>
<accession>A0A3S3QMM8</accession>
<feature type="compositionally biased region" description="Basic and acidic residues" evidence="5">
    <location>
        <begin position="27"/>
        <end position="36"/>
    </location>
</feature>
<dbReference type="STRING" id="337451.A0A3S3QMM8"/>
<dbReference type="InterPro" id="IPR045255">
    <property type="entry name" value="RanBP1-like"/>
</dbReference>
<dbReference type="CDD" id="cd13170">
    <property type="entry name" value="RanBD_NUP50"/>
    <property type="match status" value="1"/>
</dbReference>